<dbReference type="KEGG" id="bcau:I6G59_06545"/>
<sequence>MTTTTHLLSEMNPLVRAVVAWSSSPVQGFSRHSCGADRVDLPIDDGCEHGDIGIRQVESSGDGSLTTCSLGDVDHGLPHR</sequence>
<dbReference type="RefSeq" id="WP_197464211.1">
    <property type="nucleotide sequence ID" value="NZ_CP065682.1"/>
</dbReference>
<proteinExistence type="predicted"/>
<dbReference type="AlphaFoldDB" id="A0A7T2TJF5"/>
<evidence type="ECO:0000313" key="2">
    <source>
        <dbReference type="Proteomes" id="UP000594979"/>
    </source>
</evidence>
<accession>A0A7T2TJF5</accession>
<evidence type="ECO:0000313" key="1">
    <source>
        <dbReference type="EMBL" id="QPS34959.1"/>
    </source>
</evidence>
<dbReference type="Proteomes" id="UP000594979">
    <property type="component" value="Chromosome"/>
</dbReference>
<name>A0A7T2TJF5_9MICO</name>
<protein>
    <submittedName>
        <fullName evidence="1">Uncharacterized protein</fullName>
    </submittedName>
</protein>
<reference evidence="1 2" key="1">
    <citation type="submission" date="2020-12" db="EMBL/GenBank/DDBJ databases">
        <title>FDA dAtabase for Regulatory Grade micrObial Sequences (FDA-ARGOS): Supporting development and validation of Infectious Disease Dx tests.</title>
        <authorList>
            <person name="Sproer C."/>
            <person name="Gronow S."/>
            <person name="Severitt S."/>
            <person name="Schroder I."/>
            <person name="Tallon L."/>
            <person name="Sadzewicz L."/>
            <person name="Zhao X."/>
            <person name="Boylan J."/>
            <person name="Ott S."/>
            <person name="Bowen H."/>
            <person name="Vavikolanu K."/>
            <person name="Mehta A."/>
            <person name="Aluvathingal J."/>
            <person name="Nadendla S."/>
            <person name="Lowell S."/>
            <person name="Myers T."/>
            <person name="Yan Y."/>
            <person name="Sichtig H."/>
        </authorList>
    </citation>
    <scope>NUCLEOTIDE SEQUENCE [LARGE SCALE GENOMIC DNA]</scope>
    <source>
        <strain evidence="1 2">FDAARGOS_902</strain>
    </source>
</reference>
<gene>
    <name evidence="1" type="ORF">I6G59_06545</name>
</gene>
<organism evidence="1 2">
    <name type="scientific">Brevibacterium casei</name>
    <dbReference type="NCBI Taxonomy" id="33889"/>
    <lineage>
        <taxon>Bacteria</taxon>
        <taxon>Bacillati</taxon>
        <taxon>Actinomycetota</taxon>
        <taxon>Actinomycetes</taxon>
        <taxon>Micrococcales</taxon>
        <taxon>Brevibacteriaceae</taxon>
        <taxon>Brevibacterium</taxon>
    </lineage>
</organism>
<dbReference type="EMBL" id="CP065682">
    <property type="protein sequence ID" value="QPS34959.1"/>
    <property type="molecule type" value="Genomic_DNA"/>
</dbReference>